<dbReference type="Proteomes" id="UP000275225">
    <property type="component" value="Unassembled WGS sequence"/>
</dbReference>
<comment type="caution">
    <text evidence="3">The sequence shown here is derived from an EMBL/GenBank/DDBJ whole genome shotgun (WGS) entry which is preliminary data.</text>
</comment>
<evidence type="ECO:0000313" key="4">
    <source>
        <dbReference type="Proteomes" id="UP000275225"/>
    </source>
</evidence>
<feature type="compositionally biased region" description="Low complexity" evidence="1">
    <location>
        <begin position="27"/>
        <end position="39"/>
    </location>
</feature>
<proteinExistence type="predicted"/>
<feature type="signal peptide" evidence="2">
    <location>
        <begin position="1"/>
        <end position="19"/>
    </location>
</feature>
<reference evidence="3 4" key="1">
    <citation type="submission" date="2018-11" db="EMBL/GenBank/DDBJ databases">
        <authorList>
            <person name="Li F."/>
        </authorList>
    </citation>
    <scope>NUCLEOTIDE SEQUENCE [LARGE SCALE GENOMIC DNA]</scope>
    <source>
        <strain evidence="3 4">YS17T</strain>
    </source>
</reference>
<sequence length="132" mass="13653">MLRRAWVTVVMVAVLAACGSGGTSEDPAPTTEPEPTEAALGKGEPAADALESFTCRANEEGVWSATGVVTNTAPASESYQVAVLVSDTEAGNAKTTTVESIQPDESTTFEIAELPVAGEKPTCRVTVVRLAR</sequence>
<evidence type="ECO:0000256" key="2">
    <source>
        <dbReference type="SAM" id="SignalP"/>
    </source>
</evidence>
<accession>A0A3N6WUM3</accession>
<evidence type="ECO:0000256" key="1">
    <source>
        <dbReference type="SAM" id="MobiDB-lite"/>
    </source>
</evidence>
<dbReference type="RefSeq" id="WP_124236149.1">
    <property type="nucleotide sequence ID" value="NZ_JBHUFI010000003.1"/>
</dbReference>
<dbReference type="PROSITE" id="PS51257">
    <property type="entry name" value="PROKAR_LIPOPROTEIN"/>
    <property type="match status" value="1"/>
</dbReference>
<evidence type="ECO:0000313" key="3">
    <source>
        <dbReference type="EMBL" id="RQN08692.1"/>
    </source>
</evidence>
<name>A0A3N6WUM3_9ACTN</name>
<keyword evidence="2" id="KW-0732">Signal</keyword>
<protein>
    <submittedName>
        <fullName evidence="3">Uncharacterized protein</fullName>
    </submittedName>
</protein>
<feature type="region of interest" description="Disordered" evidence="1">
    <location>
        <begin position="19"/>
        <end position="45"/>
    </location>
</feature>
<feature type="chain" id="PRO_5038655836" evidence="2">
    <location>
        <begin position="20"/>
        <end position="132"/>
    </location>
</feature>
<keyword evidence="4" id="KW-1185">Reference proteome</keyword>
<dbReference type="AlphaFoldDB" id="A0A3N6WUM3"/>
<gene>
    <name evidence="3" type="ORF">EHW97_05425</name>
</gene>
<dbReference type="EMBL" id="RQJX01000005">
    <property type="protein sequence ID" value="RQN08692.1"/>
    <property type="molecule type" value="Genomic_DNA"/>
</dbReference>
<dbReference type="OrthoDB" id="3748477at2"/>
<organism evidence="3 4">
    <name type="scientific">Aeromicrobium camelliae</name>
    <dbReference type="NCBI Taxonomy" id="1538144"/>
    <lineage>
        <taxon>Bacteria</taxon>
        <taxon>Bacillati</taxon>
        <taxon>Actinomycetota</taxon>
        <taxon>Actinomycetes</taxon>
        <taxon>Propionibacteriales</taxon>
        <taxon>Nocardioidaceae</taxon>
        <taxon>Aeromicrobium</taxon>
    </lineage>
</organism>